<reference evidence="1 2" key="1">
    <citation type="journal article" date="2008" name="Nature">
        <title>The genome of Laccaria bicolor provides insights into mycorrhizal symbiosis.</title>
        <authorList>
            <person name="Martin F."/>
            <person name="Aerts A."/>
            <person name="Ahren D."/>
            <person name="Brun A."/>
            <person name="Danchin E.G.J."/>
            <person name="Duchaussoy F."/>
            <person name="Gibon J."/>
            <person name="Kohler A."/>
            <person name="Lindquist E."/>
            <person name="Pereda V."/>
            <person name="Salamov A."/>
            <person name="Shapiro H.J."/>
            <person name="Wuyts J."/>
            <person name="Blaudez D."/>
            <person name="Buee M."/>
            <person name="Brokstein P."/>
            <person name="Canbaeck B."/>
            <person name="Cohen D."/>
            <person name="Courty P.E."/>
            <person name="Coutinho P.M."/>
            <person name="Delaruelle C."/>
            <person name="Detter J.C."/>
            <person name="Deveau A."/>
            <person name="DiFazio S."/>
            <person name="Duplessis S."/>
            <person name="Fraissinet-Tachet L."/>
            <person name="Lucic E."/>
            <person name="Frey-Klett P."/>
            <person name="Fourrey C."/>
            <person name="Feussner I."/>
            <person name="Gay G."/>
            <person name="Grimwood J."/>
            <person name="Hoegger P.J."/>
            <person name="Jain P."/>
            <person name="Kilaru S."/>
            <person name="Labbe J."/>
            <person name="Lin Y.C."/>
            <person name="Legue V."/>
            <person name="Le Tacon F."/>
            <person name="Marmeisse R."/>
            <person name="Melayah D."/>
            <person name="Montanini B."/>
            <person name="Muratet M."/>
            <person name="Nehls U."/>
            <person name="Niculita-Hirzel H."/>
            <person name="Oudot-Le Secq M.P."/>
            <person name="Peter M."/>
            <person name="Quesneville H."/>
            <person name="Rajashekar B."/>
            <person name="Reich M."/>
            <person name="Rouhier N."/>
            <person name="Schmutz J."/>
            <person name="Yin T."/>
            <person name="Chalot M."/>
            <person name="Henrissat B."/>
            <person name="Kuees U."/>
            <person name="Lucas S."/>
            <person name="Van de Peer Y."/>
            <person name="Podila G.K."/>
            <person name="Polle A."/>
            <person name="Pukkila P.J."/>
            <person name="Richardson P.M."/>
            <person name="Rouze P."/>
            <person name="Sanders I.R."/>
            <person name="Stajich J.E."/>
            <person name="Tunlid A."/>
            <person name="Tuskan G."/>
            <person name="Grigoriev I.V."/>
        </authorList>
    </citation>
    <scope>NUCLEOTIDE SEQUENCE [LARGE SCALE GENOMIC DNA]</scope>
    <source>
        <strain evidence="2">S238N-H82 / ATCC MYA-4686</strain>
    </source>
</reference>
<dbReference type="RefSeq" id="XP_001887890.1">
    <property type="nucleotide sequence ID" value="XM_001887855.1"/>
</dbReference>
<dbReference type="GeneID" id="6083519"/>
<name>B0DV93_LACBS</name>
<sequence length="64" mass="7036">MVGTNVSAPHPNSNLLDSTDVVKGELKILRQQSGKLATGLGDPGFCVNDDVHRIRRQEIRRLVI</sequence>
<protein>
    <submittedName>
        <fullName evidence="1">Predicted protein</fullName>
    </submittedName>
</protein>
<evidence type="ECO:0000313" key="2">
    <source>
        <dbReference type="Proteomes" id="UP000001194"/>
    </source>
</evidence>
<dbReference type="EMBL" id="DS547138">
    <property type="protein sequence ID" value="EDR01538.1"/>
    <property type="molecule type" value="Genomic_DNA"/>
</dbReference>
<organism evidence="2">
    <name type="scientific">Laccaria bicolor (strain S238N-H82 / ATCC MYA-4686)</name>
    <name type="common">Bicoloured deceiver</name>
    <name type="synonym">Laccaria laccata var. bicolor</name>
    <dbReference type="NCBI Taxonomy" id="486041"/>
    <lineage>
        <taxon>Eukaryota</taxon>
        <taxon>Fungi</taxon>
        <taxon>Dikarya</taxon>
        <taxon>Basidiomycota</taxon>
        <taxon>Agaricomycotina</taxon>
        <taxon>Agaricomycetes</taxon>
        <taxon>Agaricomycetidae</taxon>
        <taxon>Agaricales</taxon>
        <taxon>Agaricineae</taxon>
        <taxon>Hydnangiaceae</taxon>
        <taxon>Laccaria</taxon>
    </lineage>
</organism>
<keyword evidence="2" id="KW-1185">Reference proteome</keyword>
<gene>
    <name evidence="1" type="ORF">LACBIDRAFT_310859</name>
</gene>
<evidence type="ECO:0000313" key="1">
    <source>
        <dbReference type="EMBL" id="EDR01538.1"/>
    </source>
</evidence>
<accession>B0DV93</accession>
<proteinExistence type="predicted"/>
<dbReference type="KEGG" id="lbc:LACBIDRAFT_310859"/>
<dbReference type="Proteomes" id="UP000001194">
    <property type="component" value="Unassembled WGS sequence"/>
</dbReference>
<dbReference type="HOGENOM" id="CLU_2868058_0_0_1"/>
<dbReference type="InParanoid" id="B0DV93"/>
<dbReference type="AlphaFoldDB" id="B0DV93"/>